<dbReference type="EMBL" id="CADCTL010000034">
    <property type="protein sequence ID" value="CAA9218043.1"/>
    <property type="molecule type" value="Genomic_DNA"/>
</dbReference>
<organism evidence="2">
    <name type="scientific">uncultured Acetobacteraceae bacterium</name>
    <dbReference type="NCBI Taxonomy" id="169975"/>
    <lineage>
        <taxon>Bacteria</taxon>
        <taxon>Pseudomonadati</taxon>
        <taxon>Pseudomonadota</taxon>
        <taxon>Alphaproteobacteria</taxon>
        <taxon>Acetobacterales</taxon>
        <taxon>Acetobacteraceae</taxon>
        <taxon>environmental samples</taxon>
    </lineage>
</organism>
<dbReference type="AlphaFoldDB" id="A0A6J4HCY9"/>
<feature type="non-terminal residue" evidence="2">
    <location>
        <position position="89"/>
    </location>
</feature>
<keyword evidence="2" id="KW-0067">ATP-binding</keyword>
<evidence type="ECO:0000313" key="2">
    <source>
        <dbReference type="EMBL" id="CAA9218043.1"/>
    </source>
</evidence>
<feature type="compositionally biased region" description="Low complexity" evidence="1">
    <location>
        <begin position="15"/>
        <end position="33"/>
    </location>
</feature>
<dbReference type="GO" id="GO:0005524">
    <property type="term" value="F:ATP binding"/>
    <property type="evidence" value="ECO:0007669"/>
    <property type="project" value="UniProtKB-KW"/>
</dbReference>
<proteinExistence type="predicted"/>
<reference evidence="2" key="1">
    <citation type="submission" date="2020-02" db="EMBL/GenBank/DDBJ databases">
        <authorList>
            <person name="Meier V. D."/>
        </authorList>
    </citation>
    <scope>NUCLEOTIDE SEQUENCE</scope>
    <source>
        <strain evidence="2">AVDCRST_MAG04</strain>
    </source>
</reference>
<protein>
    <submittedName>
        <fullName evidence="2">ATP-dependent hsl protease ATP-binding subunit HslU</fullName>
    </submittedName>
</protein>
<keyword evidence="2" id="KW-0645">Protease</keyword>
<gene>
    <name evidence="2" type="ORF">AVDCRST_MAG04-509</name>
</gene>
<name>A0A6J4HCY9_9PROT</name>
<feature type="region of interest" description="Disordered" evidence="1">
    <location>
        <begin position="1"/>
        <end position="89"/>
    </location>
</feature>
<accession>A0A6J4HCY9</accession>
<feature type="compositionally biased region" description="Basic residues" evidence="1">
    <location>
        <begin position="61"/>
        <end position="89"/>
    </location>
</feature>
<dbReference type="GO" id="GO:0008233">
    <property type="term" value="F:peptidase activity"/>
    <property type="evidence" value="ECO:0007669"/>
    <property type="project" value="UniProtKB-KW"/>
</dbReference>
<keyword evidence="2" id="KW-0378">Hydrolase</keyword>
<feature type="compositionally biased region" description="Basic residues" evidence="1">
    <location>
        <begin position="1"/>
        <end position="14"/>
    </location>
</feature>
<dbReference type="GO" id="GO:0006508">
    <property type="term" value="P:proteolysis"/>
    <property type="evidence" value="ECO:0007669"/>
    <property type="project" value="UniProtKB-KW"/>
</dbReference>
<sequence length="89" mass="10108">EDRPHPVHRLRRLPPRQALRPAAGAARPPAAARGTRRADPRRLPPHPDGAGALAHQAVRGPARHGRHGDRVHRRLGGRHRRPRRRHQRQ</sequence>
<evidence type="ECO:0000256" key="1">
    <source>
        <dbReference type="SAM" id="MobiDB-lite"/>
    </source>
</evidence>
<keyword evidence="2" id="KW-0547">Nucleotide-binding</keyword>
<feature type="non-terminal residue" evidence="2">
    <location>
        <position position="1"/>
    </location>
</feature>